<comment type="caution">
    <text evidence="2">The sequence shown here is derived from an EMBL/GenBank/DDBJ whole genome shotgun (WGS) entry which is preliminary data.</text>
</comment>
<evidence type="ECO:0000313" key="3">
    <source>
        <dbReference type="Proteomes" id="UP000037822"/>
    </source>
</evidence>
<dbReference type="InterPro" id="IPR012349">
    <property type="entry name" value="Split_barrel_FMN-bd"/>
</dbReference>
<reference evidence="2 3" key="1">
    <citation type="submission" date="2015-07" db="EMBL/GenBank/DDBJ databases">
        <title>Whole genome sequencing of Bosea vaviloviae isolated from cave pool.</title>
        <authorList>
            <person name="Tan N.E.H."/>
            <person name="Lee Y.P."/>
            <person name="Gan H.M."/>
            <person name="Barton H."/>
            <person name="Savka M.A."/>
        </authorList>
    </citation>
    <scope>NUCLEOTIDE SEQUENCE [LARGE SCALE GENOMIC DNA]</scope>
    <source>
        <strain evidence="2 3">SD260</strain>
    </source>
</reference>
<gene>
    <name evidence="2" type="ORF">AE618_24615</name>
</gene>
<sequence length="201" mass="21746">MIYSPALQDHGLGHDPFKAIVTPRPIGWITAMSAKGEVNLSPYSFFNAVSTRPHIVMFSSEGKKDAVAFVEETGEFTCSLVTKALLQQMNQTSAPLPRGTSEYGHAGLEMAASTFVRPPRVAASPAALECKLLSVQQLVDLDGNTSDRWMVLGQVVGIFMDDAFIKDGRFDTVAAHPVARCGYADYAEVDHLFSIQRPPGG</sequence>
<evidence type="ECO:0000313" key="2">
    <source>
        <dbReference type="EMBL" id="KPH75552.1"/>
    </source>
</evidence>
<proteinExistence type="predicted"/>
<dbReference type="PATRIC" id="fig|1526658.3.peg.951"/>
<dbReference type="RefSeq" id="WP_054211694.1">
    <property type="nucleotide sequence ID" value="NZ_LGSZ01000078.1"/>
</dbReference>
<accession>A0A0N1FC44</accession>
<protein>
    <recommendedName>
        <fullName evidence="1">Flavin reductase like domain-containing protein</fullName>
    </recommendedName>
</protein>
<dbReference type="SMART" id="SM00903">
    <property type="entry name" value="Flavin_Reduct"/>
    <property type="match status" value="1"/>
</dbReference>
<feature type="domain" description="Flavin reductase like" evidence="1">
    <location>
        <begin position="19"/>
        <end position="172"/>
    </location>
</feature>
<dbReference type="AlphaFoldDB" id="A0A0N1FC44"/>
<dbReference type="OrthoDB" id="9783347at2"/>
<evidence type="ECO:0000259" key="1">
    <source>
        <dbReference type="SMART" id="SM00903"/>
    </source>
</evidence>
<dbReference type="Gene3D" id="2.30.110.10">
    <property type="entry name" value="Electron Transport, Fmn-binding Protein, Chain A"/>
    <property type="match status" value="1"/>
</dbReference>
<keyword evidence="3" id="KW-1185">Reference proteome</keyword>
<dbReference type="InterPro" id="IPR002563">
    <property type="entry name" value="Flavin_Rdtase-like_dom"/>
</dbReference>
<dbReference type="PANTHER" id="PTHR43812:SF2">
    <property type="entry name" value="FLAVIN REDUCTASE LIKE DOMAIN-CONTAINING PROTEIN"/>
    <property type="match status" value="1"/>
</dbReference>
<dbReference type="Pfam" id="PF01613">
    <property type="entry name" value="Flavin_Reduct"/>
    <property type="match status" value="1"/>
</dbReference>
<organism evidence="2 3">
    <name type="scientific">Bosea vaviloviae</name>
    <dbReference type="NCBI Taxonomy" id="1526658"/>
    <lineage>
        <taxon>Bacteria</taxon>
        <taxon>Pseudomonadati</taxon>
        <taxon>Pseudomonadota</taxon>
        <taxon>Alphaproteobacteria</taxon>
        <taxon>Hyphomicrobiales</taxon>
        <taxon>Boseaceae</taxon>
        <taxon>Bosea</taxon>
    </lineage>
</organism>
<dbReference type="EMBL" id="LGSZ01000078">
    <property type="protein sequence ID" value="KPH75552.1"/>
    <property type="molecule type" value="Genomic_DNA"/>
</dbReference>
<dbReference type="SUPFAM" id="SSF50475">
    <property type="entry name" value="FMN-binding split barrel"/>
    <property type="match status" value="1"/>
</dbReference>
<dbReference type="PANTHER" id="PTHR43812">
    <property type="entry name" value="BLR2425 PROTEIN"/>
    <property type="match status" value="1"/>
</dbReference>
<name>A0A0N1FC44_9HYPH</name>
<dbReference type="GO" id="GO:0010181">
    <property type="term" value="F:FMN binding"/>
    <property type="evidence" value="ECO:0007669"/>
    <property type="project" value="InterPro"/>
</dbReference>
<dbReference type="Proteomes" id="UP000037822">
    <property type="component" value="Unassembled WGS sequence"/>
</dbReference>
<dbReference type="GO" id="GO:0016646">
    <property type="term" value="F:oxidoreductase activity, acting on the CH-NH group of donors, NAD or NADP as acceptor"/>
    <property type="evidence" value="ECO:0007669"/>
    <property type="project" value="UniProtKB-ARBA"/>
</dbReference>